<evidence type="ECO:0000256" key="2">
    <source>
        <dbReference type="ARBA" id="ARBA00022670"/>
    </source>
</evidence>
<evidence type="ECO:0000256" key="3">
    <source>
        <dbReference type="ARBA" id="ARBA00022723"/>
    </source>
</evidence>
<dbReference type="EC" id="3.4.24.-" evidence="10"/>
<feature type="compositionally biased region" description="Low complexity" evidence="7">
    <location>
        <begin position="416"/>
        <end position="431"/>
    </location>
</feature>
<keyword evidence="3" id="KW-0479">Metal-binding</keyword>
<dbReference type="InterPro" id="IPR051156">
    <property type="entry name" value="Mito/Outer_Membr_Metalloprot"/>
</dbReference>
<name>A0ABV6PY18_9BURK</name>
<keyword evidence="8" id="KW-0732">Signal</keyword>
<keyword evidence="6 10" id="KW-0482">Metalloprotease</keyword>
<dbReference type="Gene3D" id="3.30.2010.10">
    <property type="entry name" value="Metalloproteases ('zincins'), catalytic domain"/>
    <property type="match status" value="1"/>
</dbReference>
<dbReference type="InterPro" id="IPR006311">
    <property type="entry name" value="TAT_signal"/>
</dbReference>
<reference evidence="10 11" key="1">
    <citation type="submission" date="2024-09" db="EMBL/GenBank/DDBJ databases">
        <authorList>
            <person name="Sun Q."/>
            <person name="Mori K."/>
        </authorList>
    </citation>
    <scope>NUCLEOTIDE SEQUENCE [LARGE SCALE GENOMIC DNA]</scope>
    <source>
        <strain evidence="10 11">NCAIM B.02336</strain>
    </source>
</reference>
<evidence type="ECO:0000256" key="4">
    <source>
        <dbReference type="ARBA" id="ARBA00022801"/>
    </source>
</evidence>
<evidence type="ECO:0000256" key="8">
    <source>
        <dbReference type="SAM" id="SignalP"/>
    </source>
</evidence>
<evidence type="ECO:0000259" key="9">
    <source>
        <dbReference type="Pfam" id="PF01435"/>
    </source>
</evidence>
<organism evidence="10 11">
    <name type="scientific">Ottowia pentelensis</name>
    <dbReference type="NCBI Taxonomy" id="511108"/>
    <lineage>
        <taxon>Bacteria</taxon>
        <taxon>Pseudomonadati</taxon>
        <taxon>Pseudomonadota</taxon>
        <taxon>Betaproteobacteria</taxon>
        <taxon>Burkholderiales</taxon>
        <taxon>Comamonadaceae</taxon>
        <taxon>Ottowia</taxon>
    </lineage>
</organism>
<gene>
    <name evidence="10" type="ORF">ACFFGG_14870</name>
</gene>
<comment type="cofactor">
    <cofactor evidence="1">
        <name>Zn(2+)</name>
        <dbReference type="ChEBI" id="CHEBI:29105"/>
    </cofactor>
</comment>
<feature type="chain" id="PRO_5046594604" evidence="8">
    <location>
        <begin position="39"/>
        <end position="586"/>
    </location>
</feature>
<dbReference type="PROSITE" id="PS51318">
    <property type="entry name" value="TAT"/>
    <property type="match status" value="1"/>
</dbReference>
<comment type="caution">
    <text evidence="10">The sequence shown here is derived from an EMBL/GenBank/DDBJ whole genome shotgun (WGS) entry which is preliminary data.</text>
</comment>
<feature type="domain" description="Peptidase M48" evidence="9">
    <location>
        <begin position="115"/>
        <end position="281"/>
    </location>
</feature>
<dbReference type="Proteomes" id="UP001589834">
    <property type="component" value="Unassembled WGS sequence"/>
</dbReference>
<proteinExistence type="predicted"/>
<sequence>MSLPFHSSPPRAARLARRAALAVVSTAALLLGALPAAAQGGAAGGALPSLGEAGEMTPLAERKLGDAIARELYRDPDYIDDPVIGEYVDGVWRALLAGARTRGELPPELDERFAWQVFLGRDRSINAFALPGGYFGLNLGLVGVVRTRDELASVLGHEMSHVTQRHIARLLGQQSRQTPLLIAAMVAGAIAASKNPQAGAALAVGGQAAIAQQQLNFSRDMEREADRVGYAVMSQAGFAPQGFVSMFQKLQTAARVDDNGDWPYLRSHPLTTQRIADMQQRVQALHLPPEGTDWETVLVAARARVLSRPGVDVLRAWAGEPAQPDFARQPLAQRAGALYAAALARAELRELPPAQALAERLAPLMAEHPRALRQVHLLQAELALRADQAPRALAILANVPTTASVLARRDQAVSAPAGGSAAGAAAERGGQPEPPPGRPKAASAPSGGSAAGAAAERGGSSTSQAGRAVLMLRTQALLRTGQAGEAASQLRTWVADHAHDSGAWQALAQADAAQGQMLRSLRAEGEVALAQLDYAGAVNRWRAAQDYSRQHPGDSAALIEASIVDARMREAQALLQQQRLEEQKNR</sequence>
<evidence type="ECO:0000256" key="5">
    <source>
        <dbReference type="ARBA" id="ARBA00022833"/>
    </source>
</evidence>
<evidence type="ECO:0000256" key="1">
    <source>
        <dbReference type="ARBA" id="ARBA00001947"/>
    </source>
</evidence>
<evidence type="ECO:0000256" key="6">
    <source>
        <dbReference type="ARBA" id="ARBA00023049"/>
    </source>
</evidence>
<dbReference type="InterPro" id="IPR001915">
    <property type="entry name" value="Peptidase_M48"/>
</dbReference>
<dbReference type="PANTHER" id="PTHR22726">
    <property type="entry name" value="METALLOENDOPEPTIDASE OMA1"/>
    <property type="match status" value="1"/>
</dbReference>
<dbReference type="RefSeq" id="WP_377484159.1">
    <property type="nucleotide sequence ID" value="NZ_JBHLTN010000030.1"/>
</dbReference>
<feature type="signal peptide" evidence="8">
    <location>
        <begin position="1"/>
        <end position="38"/>
    </location>
</feature>
<protein>
    <submittedName>
        <fullName evidence="10">M48 family metalloprotease</fullName>
        <ecNumber evidence="10">3.4.24.-</ecNumber>
    </submittedName>
</protein>
<evidence type="ECO:0000256" key="7">
    <source>
        <dbReference type="SAM" id="MobiDB-lite"/>
    </source>
</evidence>
<dbReference type="Pfam" id="PF01435">
    <property type="entry name" value="Peptidase_M48"/>
    <property type="match status" value="1"/>
</dbReference>
<feature type="compositionally biased region" description="Low complexity" evidence="7">
    <location>
        <begin position="439"/>
        <end position="461"/>
    </location>
</feature>
<feature type="region of interest" description="Disordered" evidence="7">
    <location>
        <begin position="416"/>
        <end position="463"/>
    </location>
</feature>
<dbReference type="EMBL" id="JBHLTN010000030">
    <property type="protein sequence ID" value="MFC0593833.1"/>
    <property type="molecule type" value="Genomic_DNA"/>
</dbReference>
<keyword evidence="5" id="KW-0862">Zinc</keyword>
<dbReference type="GO" id="GO:0008237">
    <property type="term" value="F:metallopeptidase activity"/>
    <property type="evidence" value="ECO:0007669"/>
    <property type="project" value="UniProtKB-KW"/>
</dbReference>
<keyword evidence="4 10" id="KW-0378">Hydrolase</keyword>
<evidence type="ECO:0000313" key="11">
    <source>
        <dbReference type="Proteomes" id="UP001589834"/>
    </source>
</evidence>
<keyword evidence="2" id="KW-0645">Protease</keyword>
<keyword evidence="11" id="KW-1185">Reference proteome</keyword>
<accession>A0ABV6PY18</accession>
<dbReference type="PANTHER" id="PTHR22726:SF1">
    <property type="entry name" value="METALLOENDOPEPTIDASE OMA1, MITOCHONDRIAL"/>
    <property type="match status" value="1"/>
</dbReference>
<evidence type="ECO:0000313" key="10">
    <source>
        <dbReference type="EMBL" id="MFC0593833.1"/>
    </source>
</evidence>